<evidence type="ECO:0000256" key="7">
    <source>
        <dbReference type="RuleBase" id="RU000454"/>
    </source>
</evidence>
<dbReference type="PANTHER" id="PTHR47966:SF45">
    <property type="entry name" value="PEPTIDASE A1 DOMAIN-CONTAINING PROTEIN"/>
    <property type="match status" value="1"/>
</dbReference>
<feature type="active site" evidence="5">
    <location>
        <position position="267"/>
    </location>
</feature>
<proteinExistence type="inferred from homology"/>
<keyword evidence="10" id="KW-1185">Reference proteome</keyword>
<keyword evidence="2 7" id="KW-0645">Protease</keyword>
<feature type="signal peptide" evidence="8">
    <location>
        <begin position="1"/>
        <end position="16"/>
    </location>
</feature>
<evidence type="ECO:0000313" key="10">
    <source>
        <dbReference type="Proteomes" id="UP000046393"/>
    </source>
</evidence>
<evidence type="ECO:0000256" key="1">
    <source>
        <dbReference type="ARBA" id="ARBA00007447"/>
    </source>
</evidence>
<organism evidence="10 11">
    <name type="scientific">Syphacia muris</name>
    <dbReference type="NCBI Taxonomy" id="451379"/>
    <lineage>
        <taxon>Eukaryota</taxon>
        <taxon>Metazoa</taxon>
        <taxon>Ecdysozoa</taxon>
        <taxon>Nematoda</taxon>
        <taxon>Chromadorea</taxon>
        <taxon>Rhabditida</taxon>
        <taxon>Spirurina</taxon>
        <taxon>Oxyuridomorpha</taxon>
        <taxon>Oxyuroidea</taxon>
        <taxon>Oxyuridae</taxon>
        <taxon>Syphacia</taxon>
    </lineage>
</organism>
<accession>A0A0N5AV78</accession>
<evidence type="ECO:0000256" key="5">
    <source>
        <dbReference type="PIRSR" id="PIRSR601461-1"/>
    </source>
</evidence>
<dbReference type="InterPro" id="IPR021109">
    <property type="entry name" value="Peptidase_aspartic_dom_sf"/>
</dbReference>
<evidence type="ECO:0000259" key="9">
    <source>
        <dbReference type="PROSITE" id="PS51767"/>
    </source>
</evidence>
<feature type="disulfide bond" evidence="6">
    <location>
        <begin position="91"/>
        <end position="96"/>
    </location>
</feature>
<keyword evidence="3 7" id="KW-0064">Aspartyl protease</keyword>
<dbReference type="FunFam" id="2.40.70.10:FF:000115">
    <property type="entry name" value="Lysosomal aspartic protease"/>
    <property type="match status" value="1"/>
</dbReference>
<dbReference type="InterPro" id="IPR034164">
    <property type="entry name" value="Pepsin-like_dom"/>
</dbReference>
<dbReference type="InterPro" id="IPR001461">
    <property type="entry name" value="Aspartic_peptidase_A1"/>
</dbReference>
<name>A0A0N5AV78_9BILA</name>
<keyword evidence="4 7" id="KW-0378">Hydrolase</keyword>
<dbReference type="InterPro" id="IPR033121">
    <property type="entry name" value="PEPTIDASE_A1"/>
</dbReference>
<dbReference type="Gene3D" id="2.40.70.10">
    <property type="entry name" value="Acid Proteases"/>
    <property type="match status" value="3"/>
</dbReference>
<comment type="similarity">
    <text evidence="1 7">Belongs to the peptidase A1 family.</text>
</comment>
<dbReference type="PRINTS" id="PR00792">
    <property type="entry name" value="PEPSIN"/>
</dbReference>
<dbReference type="AlphaFoldDB" id="A0A0N5AV78"/>
<keyword evidence="6" id="KW-1015">Disulfide bond</keyword>
<evidence type="ECO:0000256" key="4">
    <source>
        <dbReference type="ARBA" id="ARBA00022801"/>
    </source>
</evidence>
<dbReference type="PROSITE" id="PS51767">
    <property type="entry name" value="PEPTIDASE_A1"/>
    <property type="match status" value="1"/>
</dbReference>
<dbReference type="STRING" id="451379.A0A0N5AV78"/>
<dbReference type="GO" id="GO:0006508">
    <property type="term" value="P:proteolysis"/>
    <property type="evidence" value="ECO:0007669"/>
    <property type="project" value="UniProtKB-KW"/>
</dbReference>
<dbReference type="GO" id="GO:0004190">
    <property type="term" value="F:aspartic-type endopeptidase activity"/>
    <property type="evidence" value="ECO:0007669"/>
    <property type="project" value="UniProtKB-KW"/>
</dbReference>
<dbReference type="CDD" id="cd05471">
    <property type="entry name" value="pepsin_like"/>
    <property type="match status" value="1"/>
</dbReference>
<dbReference type="GO" id="GO:0005764">
    <property type="term" value="C:lysosome"/>
    <property type="evidence" value="ECO:0007669"/>
    <property type="project" value="TreeGrafter"/>
</dbReference>
<dbReference type="Proteomes" id="UP000046393">
    <property type="component" value="Unplaced"/>
</dbReference>
<feature type="active site" evidence="5">
    <location>
        <position position="78"/>
    </location>
</feature>
<reference evidence="11" key="1">
    <citation type="submission" date="2017-02" db="UniProtKB">
        <authorList>
            <consortium name="WormBaseParasite"/>
        </authorList>
    </citation>
    <scope>IDENTIFICATION</scope>
</reference>
<evidence type="ECO:0000256" key="2">
    <source>
        <dbReference type="ARBA" id="ARBA00022670"/>
    </source>
</evidence>
<feature type="chain" id="PRO_5005893557" evidence="8">
    <location>
        <begin position="17"/>
        <end position="362"/>
    </location>
</feature>
<dbReference type="WBParaSite" id="SMUV_0000878701-mRNA-1">
    <property type="protein sequence ID" value="SMUV_0000878701-mRNA-1"/>
    <property type="gene ID" value="SMUV_0000878701"/>
</dbReference>
<sequence length="362" mass="39693">MKVAIILLAVLVGAAAVVTQIKLTHKESRRMKLLKAGLWEKHLRRKQLFRVNDYDDLEYTGNITIGTPATQNFVVVLDTGSANLWIPDQACDNNDCKSKRKYSSSKSTTYLYDMKEWSIGYGDGSRASGYYGSDTVTIGSGKNALKIPEQTFGQATSLEGFGADGIDGILGLGFPPLSEDSIIPPINNAIYRNLLDKPIFTIWIAHRGINEQAQVGGVFTYGDYDTVNCGPEIGTVPVTMAAYWEFTMSGISVGSYSNNKGWETITDTGSSFIGGPTAVVDAIAAAVVQSEKIRTAITHLFTFISKNFSLFILKNKCVLALTKGEFGGWTSSWILGDPFLRQYCHIHYVTEEKIGFAKPLHH</sequence>
<dbReference type="Pfam" id="PF00026">
    <property type="entry name" value="Asp"/>
    <property type="match status" value="1"/>
</dbReference>
<dbReference type="PROSITE" id="PS00141">
    <property type="entry name" value="ASP_PROTEASE"/>
    <property type="match status" value="1"/>
</dbReference>
<dbReference type="SUPFAM" id="SSF50630">
    <property type="entry name" value="Acid proteases"/>
    <property type="match status" value="1"/>
</dbReference>
<dbReference type="InterPro" id="IPR001969">
    <property type="entry name" value="Aspartic_peptidase_AS"/>
</dbReference>
<dbReference type="PANTHER" id="PTHR47966">
    <property type="entry name" value="BETA-SITE APP-CLEAVING ENZYME, ISOFORM A-RELATED"/>
    <property type="match status" value="1"/>
</dbReference>
<evidence type="ECO:0000256" key="6">
    <source>
        <dbReference type="PIRSR" id="PIRSR601461-2"/>
    </source>
</evidence>
<evidence type="ECO:0000313" key="11">
    <source>
        <dbReference type="WBParaSite" id="SMUV_0000878701-mRNA-1"/>
    </source>
</evidence>
<keyword evidence="8" id="KW-0732">Signal</keyword>
<evidence type="ECO:0000256" key="3">
    <source>
        <dbReference type="ARBA" id="ARBA00022750"/>
    </source>
</evidence>
<protein>
    <submittedName>
        <fullName evidence="11">Peptidase A1 domain-containing protein</fullName>
    </submittedName>
</protein>
<evidence type="ECO:0000256" key="8">
    <source>
        <dbReference type="SAM" id="SignalP"/>
    </source>
</evidence>
<feature type="domain" description="Peptidase A1" evidence="9">
    <location>
        <begin position="59"/>
        <end position="357"/>
    </location>
</feature>